<evidence type="ECO:0000313" key="17">
    <source>
        <dbReference type="EMBL" id="TVY19818.1"/>
    </source>
</evidence>
<feature type="transmembrane region" description="Helical" evidence="15">
    <location>
        <begin position="49"/>
        <end position="68"/>
    </location>
</feature>
<gene>
    <name evidence="17" type="primary">FRE7_1</name>
    <name evidence="17" type="ORF">LARI1_G004722</name>
</gene>
<feature type="region of interest" description="Disordered" evidence="14">
    <location>
        <begin position="524"/>
        <end position="582"/>
    </location>
</feature>
<dbReference type="InterPro" id="IPR051410">
    <property type="entry name" value="Ferric/Cupric_Reductase"/>
</dbReference>
<evidence type="ECO:0000256" key="5">
    <source>
        <dbReference type="ARBA" id="ARBA00022475"/>
    </source>
</evidence>
<evidence type="ECO:0000256" key="15">
    <source>
        <dbReference type="SAM" id="Phobius"/>
    </source>
</evidence>
<dbReference type="GO" id="GO:0052851">
    <property type="term" value="F:ferric-chelate reductase (NADPH) activity"/>
    <property type="evidence" value="ECO:0007669"/>
    <property type="project" value="UniProtKB-EC"/>
</dbReference>
<dbReference type="Pfam" id="PF01794">
    <property type="entry name" value="Ferric_reduct"/>
    <property type="match status" value="1"/>
</dbReference>
<evidence type="ECO:0000256" key="4">
    <source>
        <dbReference type="ARBA" id="ARBA00022448"/>
    </source>
</evidence>
<dbReference type="GO" id="GO:0006826">
    <property type="term" value="P:iron ion transport"/>
    <property type="evidence" value="ECO:0007669"/>
    <property type="project" value="TreeGrafter"/>
</dbReference>
<evidence type="ECO:0000313" key="18">
    <source>
        <dbReference type="Proteomes" id="UP000469559"/>
    </source>
</evidence>
<dbReference type="InterPro" id="IPR013121">
    <property type="entry name" value="Fe_red_NAD-bd_6"/>
</dbReference>
<evidence type="ECO:0000256" key="7">
    <source>
        <dbReference type="ARBA" id="ARBA00022982"/>
    </source>
</evidence>
<keyword evidence="10" id="KW-0406">Ion transport</keyword>
<dbReference type="GO" id="GO:0006879">
    <property type="term" value="P:intracellular iron ion homeostasis"/>
    <property type="evidence" value="ECO:0007669"/>
    <property type="project" value="TreeGrafter"/>
</dbReference>
<dbReference type="CDD" id="cd06186">
    <property type="entry name" value="NOX_Duox_like_FAD_NADP"/>
    <property type="match status" value="1"/>
</dbReference>
<comment type="subcellular location">
    <subcellularLocation>
        <location evidence="1">Cell membrane</location>
        <topology evidence="1">Multi-pass membrane protein</topology>
    </subcellularLocation>
</comment>
<dbReference type="Pfam" id="PF08030">
    <property type="entry name" value="NAD_binding_6"/>
    <property type="match status" value="1"/>
</dbReference>
<feature type="transmembrane region" description="Helical" evidence="15">
    <location>
        <begin position="161"/>
        <end position="187"/>
    </location>
</feature>
<keyword evidence="5" id="KW-1003">Cell membrane</keyword>
<evidence type="ECO:0000256" key="9">
    <source>
        <dbReference type="ARBA" id="ARBA00023002"/>
    </source>
</evidence>
<keyword evidence="9" id="KW-0560">Oxidoreductase</keyword>
<evidence type="ECO:0000256" key="1">
    <source>
        <dbReference type="ARBA" id="ARBA00004651"/>
    </source>
</evidence>
<dbReference type="Gene3D" id="3.40.50.80">
    <property type="entry name" value="Nucleotide-binding domain of ferredoxin-NADP reductase (FNR) module"/>
    <property type="match status" value="1"/>
</dbReference>
<evidence type="ECO:0000256" key="14">
    <source>
        <dbReference type="SAM" id="MobiDB-lite"/>
    </source>
</evidence>
<dbReference type="InterPro" id="IPR017927">
    <property type="entry name" value="FAD-bd_FR_type"/>
</dbReference>
<name>A0A8T9BIM7_9HELO</name>
<evidence type="ECO:0000256" key="3">
    <source>
        <dbReference type="ARBA" id="ARBA00012668"/>
    </source>
</evidence>
<evidence type="ECO:0000256" key="12">
    <source>
        <dbReference type="ARBA" id="ARBA00023180"/>
    </source>
</evidence>
<dbReference type="InterPro" id="IPR013112">
    <property type="entry name" value="FAD-bd_8"/>
</dbReference>
<dbReference type="Pfam" id="PF08022">
    <property type="entry name" value="FAD_binding_8"/>
    <property type="match status" value="1"/>
</dbReference>
<dbReference type="InterPro" id="IPR039261">
    <property type="entry name" value="FNR_nucleotide-bd"/>
</dbReference>
<dbReference type="InterPro" id="IPR017938">
    <property type="entry name" value="Riboflavin_synthase-like_b-brl"/>
</dbReference>
<evidence type="ECO:0000259" key="16">
    <source>
        <dbReference type="PROSITE" id="PS51384"/>
    </source>
</evidence>
<keyword evidence="6 15" id="KW-0812">Transmembrane</keyword>
<dbReference type="PROSITE" id="PS51384">
    <property type="entry name" value="FAD_FR"/>
    <property type="match status" value="1"/>
</dbReference>
<dbReference type="AlphaFoldDB" id="A0A8T9BIM7"/>
<dbReference type="PANTHER" id="PTHR32361:SF9">
    <property type="entry name" value="FERRIC REDUCTASE TRANSMEMBRANE COMPONENT 3-RELATED"/>
    <property type="match status" value="1"/>
</dbReference>
<comment type="caution">
    <text evidence="17">The sequence shown here is derived from an EMBL/GenBank/DDBJ whole genome shotgun (WGS) entry which is preliminary data.</text>
</comment>
<evidence type="ECO:0000256" key="13">
    <source>
        <dbReference type="ARBA" id="ARBA00048483"/>
    </source>
</evidence>
<keyword evidence="11 15" id="KW-0472">Membrane</keyword>
<dbReference type="EC" id="1.16.1.9" evidence="3"/>
<evidence type="ECO:0000256" key="11">
    <source>
        <dbReference type="ARBA" id="ARBA00023136"/>
    </source>
</evidence>
<keyword evidence="12" id="KW-0325">Glycoprotein</keyword>
<feature type="transmembrane region" description="Helical" evidence="15">
    <location>
        <begin position="119"/>
        <end position="141"/>
    </location>
</feature>
<feature type="transmembrane region" description="Helical" evidence="15">
    <location>
        <begin position="267"/>
        <end position="285"/>
    </location>
</feature>
<evidence type="ECO:0000256" key="8">
    <source>
        <dbReference type="ARBA" id="ARBA00022989"/>
    </source>
</evidence>
<evidence type="ECO:0000256" key="2">
    <source>
        <dbReference type="ARBA" id="ARBA00006278"/>
    </source>
</evidence>
<dbReference type="SUPFAM" id="SSF52343">
    <property type="entry name" value="Ferredoxin reductase-like, C-terminal NADP-linked domain"/>
    <property type="match status" value="1"/>
</dbReference>
<keyword evidence="7" id="KW-0249">Electron transport</keyword>
<dbReference type="GO" id="GO:0015677">
    <property type="term" value="P:copper ion import"/>
    <property type="evidence" value="ECO:0007669"/>
    <property type="project" value="TreeGrafter"/>
</dbReference>
<comment type="catalytic activity">
    <reaction evidence="13">
        <text>2 a Fe(II)-siderophore + NADP(+) + H(+) = 2 a Fe(III)-siderophore + NADPH</text>
        <dbReference type="Rhea" id="RHEA:28795"/>
        <dbReference type="Rhea" id="RHEA-COMP:11342"/>
        <dbReference type="Rhea" id="RHEA-COMP:11344"/>
        <dbReference type="ChEBI" id="CHEBI:15378"/>
        <dbReference type="ChEBI" id="CHEBI:29033"/>
        <dbReference type="ChEBI" id="CHEBI:29034"/>
        <dbReference type="ChEBI" id="CHEBI:57783"/>
        <dbReference type="ChEBI" id="CHEBI:58349"/>
        <dbReference type="EC" id="1.16.1.9"/>
    </reaction>
</comment>
<accession>A0A8T9BIM7</accession>
<dbReference type="InterPro" id="IPR013130">
    <property type="entry name" value="Fe3_Rdtase_TM_dom"/>
</dbReference>
<reference evidence="17 18" key="1">
    <citation type="submission" date="2018-05" db="EMBL/GenBank/DDBJ databases">
        <title>Whole genome sequencing for identification of molecular markers to develop diagnostic detection tools for the regulated plant pathogen Lachnellula willkommii.</title>
        <authorList>
            <person name="Giroux E."/>
            <person name="Bilodeau G."/>
        </authorList>
    </citation>
    <scope>NUCLEOTIDE SEQUENCE [LARGE SCALE GENOMIC DNA]</scope>
    <source>
        <strain evidence="17 18">CBS 203.66</strain>
    </source>
</reference>
<evidence type="ECO:0000256" key="6">
    <source>
        <dbReference type="ARBA" id="ARBA00022692"/>
    </source>
</evidence>
<keyword evidence="4" id="KW-0813">Transport</keyword>
<evidence type="ECO:0000256" key="10">
    <source>
        <dbReference type="ARBA" id="ARBA00023065"/>
    </source>
</evidence>
<organism evidence="17 18">
    <name type="scientific">Lachnellula arida</name>
    <dbReference type="NCBI Taxonomy" id="1316785"/>
    <lineage>
        <taxon>Eukaryota</taxon>
        <taxon>Fungi</taxon>
        <taxon>Dikarya</taxon>
        <taxon>Ascomycota</taxon>
        <taxon>Pezizomycotina</taxon>
        <taxon>Leotiomycetes</taxon>
        <taxon>Helotiales</taxon>
        <taxon>Lachnaceae</taxon>
        <taxon>Lachnellula</taxon>
    </lineage>
</organism>
<dbReference type="GO" id="GO:0005886">
    <property type="term" value="C:plasma membrane"/>
    <property type="evidence" value="ECO:0007669"/>
    <property type="project" value="UniProtKB-SubCell"/>
</dbReference>
<sequence>MSSTATDTSPTALSTVGLDMTNETVKMDYLTQLLDDTVLQVTSNHYATIFWYGIVVVIVLAAIFKFVLRMMARSRLKGAAADKRTPNTSSCIAQIAGTTSTYIRKITYPQISPPHHASFFHLPPFGIFILLFLYLLFILLLEFIKQDIPGDQHSEAIGIRAGWLTITQLPLLILLSGKINLIGLITGVSYERLNILHRWVARTMLLTATIHMGVQQGLWNHLGLLTLEWNTDDCPPTEKKIGIQAYAFLLWMNLTTLFPLRNSWYELFVLQHILTFFGFIISIMLHLPDTALYTRIYVFIPIGLYILDRILRTARYAWNNINPGRATLIGCEGDVVKIVVKSRGVRRWRPGSFVLLGMPRFGVGQSHPVTISSVPASHDGELVFILKAHDGFTKRVFDAARTGVVPLTAETSEEGRSRDGKDTHIALIDGPYGGTHLDLASFSTVVLIAGSTGVSFTLPILLDIAERTKSVKLPVREVVFVWTVKARGCRLWVEEELRSVLEALGNFGIGITVKVFITGNEEFGEESEGRESSAEISEQDEEVKVEPTENGNEEEARWDEKRKDTPPFHRAESPNTTLQSGRPDIHAILAEAQSLANGEMGVAVCGPVGLAASTRNSVARLEGKGVGVYLHAESFGW</sequence>
<feature type="transmembrane region" description="Helical" evidence="15">
    <location>
        <begin position="291"/>
        <end position="307"/>
    </location>
</feature>
<dbReference type="PANTHER" id="PTHR32361">
    <property type="entry name" value="FERRIC/CUPRIC REDUCTASE TRANSMEMBRANE COMPONENT"/>
    <property type="match status" value="1"/>
</dbReference>
<keyword evidence="18" id="KW-1185">Reference proteome</keyword>
<feature type="domain" description="FAD-binding FR-type" evidence="16">
    <location>
        <begin position="303"/>
        <end position="438"/>
    </location>
</feature>
<dbReference type="EMBL" id="QGMF01000085">
    <property type="protein sequence ID" value="TVY19818.1"/>
    <property type="molecule type" value="Genomic_DNA"/>
</dbReference>
<dbReference type="SFLD" id="SFLDG01168">
    <property type="entry name" value="Ferric_reductase_subgroup_(FRE"/>
    <property type="match status" value="1"/>
</dbReference>
<protein>
    <recommendedName>
        <fullName evidence="3">ferric-chelate reductase (NADPH)</fullName>
        <ecNumber evidence="3">1.16.1.9</ecNumber>
    </recommendedName>
</protein>
<feature type="compositionally biased region" description="Basic and acidic residues" evidence="14">
    <location>
        <begin position="554"/>
        <end position="572"/>
    </location>
</feature>
<proteinExistence type="inferred from homology"/>
<dbReference type="SFLD" id="SFLDS00052">
    <property type="entry name" value="Ferric_Reductase_Domain"/>
    <property type="match status" value="1"/>
</dbReference>
<keyword evidence="8 15" id="KW-1133">Transmembrane helix</keyword>
<dbReference type="Proteomes" id="UP000469559">
    <property type="component" value="Unassembled WGS sequence"/>
</dbReference>
<dbReference type="SUPFAM" id="SSF63380">
    <property type="entry name" value="Riboflavin synthase domain-like"/>
    <property type="match status" value="1"/>
</dbReference>
<comment type="similarity">
    <text evidence="2">Belongs to the ferric reductase (FRE) family.</text>
</comment>
<dbReference type="OrthoDB" id="3944240at2759"/>